<proteinExistence type="predicted"/>
<dbReference type="SUPFAM" id="SSF55785">
    <property type="entry name" value="PYP-like sensor domain (PAS domain)"/>
    <property type="match status" value="1"/>
</dbReference>
<name>A0ABS9M0K1_9BRAD</name>
<evidence type="ECO:0000313" key="2">
    <source>
        <dbReference type="EMBL" id="MCG2672793.1"/>
    </source>
</evidence>
<dbReference type="Pfam" id="PF00196">
    <property type="entry name" value="GerE"/>
    <property type="match status" value="1"/>
</dbReference>
<dbReference type="Proteomes" id="UP001139012">
    <property type="component" value="Unassembled WGS sequence"/>
</dbReference>
<dbReference type="InterPro" id="IPR000792">
    <property type="entry name" value="Tscrpt_reg_LuxR_C"/>
</dbReference>
<keyword evidence="3" id="KW-1185">Reference proteome</keyword>
<dbReference type="Gene3D" id="1.10.10.10">
    <property type="entry name" value="Winged helix-like DNA-binding domain superfamily/Winged helix DNA-binding domain"/>
    <property type="match status" value="1"/>
</dbReference>
<dbReference type="SUPFAM" id="SSF46894">
    <property type="entry name" value="C-terminal effector domain of the bipartite response regulators"/>
    <property type="match status" value="1"/>
</dbReference>
<dbReference type="PRINTS" id="PR00038">
    <property type="entry name" value="HTHLUXR"/>
</dbReference>
<sequence>MAVGGRTRGSIMKFSGEKIERVLDLIYDAAAENDLWPHALTAIADLTRSEGGILFGVSLTAERVYFDFNGRLNEECKRAFQERHIQNPWSRYMAHQPTGRVVLSDEAISLEELRRSAFYDEVLRPQQVAHNGMMALAVRDDFRAAFNMCRSARQGTFDPGEQRLLAWLSPHLCRSVTLGFRIDGYLALQQAAFDVLDRLADGVAVLDRKARVLFANAAARRMAAEGMLRLHQSISTHSPAHSRRLNELIRDAIQGNAGGAMSLPRILDGRLLTILVSSIRSRDLGRLSDGGVKDAAVLLFVIDPANRRSLPLGQIMDVYGLTQAEARVALAASSGNTIFETAQSLGLSPNTIKTHLRRVFAKTATGRQAELAALVAAIGSMRIGETDS</sequence>
<dbReference type="SMART" id="SM00421">
    <property type="entry name" value="HTH_LUXR"/>
    <property type="match status" value="1"/>
</dbReference>
<reference evidence="2" key="1">
    <citation type="submission" date="2022-01" db="EMBL/GenBank/DDBJ databases">
        <title>Genome sequnece data of strain Bradyrhizobium sp. nov.</title>
        <authorList>
            <person name="Zhang J."/>
        </authorList>
    </citation>
    <scope>NUCLEOTIDE SEQUENCE</scope>
    <source>
        <strain evidence="2">WYCCWR 12774</strain>
    </source>
</reference>
<dbReference type="EMBL" id="JAKLUA010000025">
    <property type="protein sequence ID" value="MCG2672793.1"/>
    <property type="molecule type" value="Genomic_DNA"/>
</dbReference>
<comment type="caution">
    <text evidence="2">The sequence shown here is derived from an EMBL/GenBank/DDBJ whole genome shotgun (WGS) entry which is preliminary data.</text>
</comment>
<evidence type="ECO:0000259" key="1">
    <source>
        <dbReference type="SMART" id="SM00421"/>
    </source>
</evidence>
<feature type="domain" description="HTH luxR-type" evidence="1">
    <location>
        <begin position="318"/>
        <end position="375"/>
    </location>
</feature>
<dbReference type="InterPro" id="IPR036388">
    <property type="entry name" value="WH-like_DNA-bd_sf"/>
</dbReference>
<accession>A0ABS9M0K1</accession>
<evidence type="ECO:0000313" key="3">
    <source>
        <dbReference type="Proteomes" id="UP001139012"/>
    </source>
</evidence>
<organism evidence="2 3">
    <name type="scientific">Bradyrhizobium zhengyangense</name>
    <dbReference type="NCBI Taxonomy" id="2911009"/>
    <lineage>
        <taxon>Bacteria</taxon>
        <taxon>Pseudomonadati</taxon>
        <taxon>Pseudomonadota</taxon>
        <taxon>Alphaproteobacteria</taxon>
        <taxon>Hyphomicrobiales</taxon>
        <taxon>Nitrobacteraceae</taxon>
        <taxon>Bradyrhizobium</taxon>
    </lineage>
</organism>
<dbReference type="RefSeq" id="WP_237873987.1">
    <property type="nucleotide sequence ID" value="NZ_JAKLUA010000025.1"/>
</dbReference>
<gene>
    <name evidence="2" type="ORF">L6637_38295</name>
</gene>
<protein>
    <submittedName>
        <fullName evidence="2">Helix-turn-helix transcriptional regulator</fullName>
    </submittedName>
</protein>
<dbReference type="InterPro" id="IPR016032">
    <property type="entry name" value="Sig_transdc_resp-reg_C-effctor"/>
</dbReference>
<dbReference type="InterPro" id="IPR035965">
    <property type="entry name" value="PAS-like_dom_sf"/>
</dbReference>